<dbReference type="InterPro" id="IPR037401">
    <property type="entry name" value="SnoaL-like"/>
</dbReference>
<evidence type="ECO:0000313" key="9">
    <source>
        <dbReference type="EMBL" id="KAK9775105.1"/>
    </source>
</evidence>
<sequence length="678" mass="75739">MEPYSMLLGHISVMAKLGKGLPSDAHRTILNIKIVENWKELFPSATECPPVIYLDLWPFMSVPFLMVISPELCSQLTQVTPQPRHPVFKWAQKPLTGGLDLLSMDPADHKLWRARLNPGFSTRNLTSHMPILVEEVGLFAKIIKDQAGDGGDWGQMSTLYGKAIALTFDVIARIATLERITPSFRRQAFENAEIIRRILQPKVESRLEKFVDPRNGKTVVDLAVKEFGNQNLPHTDGLVAAIIANLKIFLFAGHDTTAQTLCWVYYEINKYPLILEKLRKEHDEVLGKNSEVASEVLLQSPHKLNELRYTSAVIKETLRLRTPAGTIREATPGFALIQNGVQYPTEGFVIQTAPAALHRHPDLWPRVTEFIPERFLASEDDLLRPVKNAFRPFELGSTRCIGEELAMMEIELALVFTLRELDLDFNYSLWDKIQGRADDVETQTINNERAYRAGEGMGCVKDDLPIRTGQLHLPPPPPPVTTSDGLSRTVYFLRPIKSHNSSATPRQHVPEPTMWSPKMLLGLGILLGPVVYCTDEEDTNRATVTKFVELLNAGNYSSLVDLFTSPNATYWLSGSPSRTCGQAGNKTAAQRIAGYPAFMGAFDDFSFVVTSMAAQDDLVLVEGLGTGLGPGTLFYQQTAVWSFRAKGGKLDYMREYLDHQESAFLQSYFEALPYAPSA</sequence>
<evidence type="ECO:0000313" key="10">
    <source>
        <dbReference type="Proteomes" id="UP001465668"/>
    </source>
</evidence>
<dbReference type="Gene3D" id="1.10.630.10">
    <property type="entry name" value="Cytochrome P450"/>
    <property type="match status" value="1"/>
</dbReference>
<dbReference type="InterPro" id="IPR036396">
    <property type="entry name" value="Cyt_P450_sf"/>
</dbReference>
<evidence type="ECO:0000256" key="7">
    <source>
        <dbReference type="ARBA" id="ARBA00023033"/>
    </source>
</evidence>
<dbReference type="Gene3D" id="3.10.450.50">
    <property type="match status" value="1"/>
</dbReference>
<reference evidence="9 10" key="1">
    <citation type="submission" date="2024-02" db="EMBL/GenBank/DDBJ databases">
        <title>First draft genome assembly of two strains of Seiridium cardinale.</title>
        <authorList>
            <person name="Emiliani G."/>
            <person name="Scali E."/>
        </authorList>
    </citation>
    <scope>NUCLEOTIDE SEQUENCE [LARGE SCALE GENOMIC DNA]</scope>
    <source>
        <strain evidence="9 10">BM-138-000479</strain>
    </source>
</reference>
<dbReference type="Pfam" id="PF00067">
    <property type="entry name" value="p450"/>
    <property type="match status" value="1"/>
</dbReference>
<keyword evidence="10" id="KW-1185">Reference proteome</keyword>
<dbReference type="PRINTS" id="PR00385">
    <property type="entry name" value="P450"/>
</dbReference>
<comment type="caution">
    <text evidence="9">The sequence shown here is derived from an EMBL/GenBank/DDBJ whole genome shotgun (WGS) entry which is preliminary data.</text>
</comment>
<evidence type="ECO:0000256" key="3">
    <source>
        <dbReference type="ARBA" id="ARBA00022617"/>
    </source>
</evidence>
<protein>
    <submittedName>
        <fullName evidence="9">Cytochrome P450</fullName>
    </submittedName>
</protein>
<keyword evidence="3" id="KW-0349">Heme</keyword>
<keyword evidence="7" id="KW-0503">Monooxygenase</keyword>
<dbReference type="EMBL" id="JARVKM010000036">
    <property type="protein sequence ID" value="KAK9775105.1"/>
    <property type="molecule type" value="Genomic_DNA"/>
</dbReference>
<keyword evidence="4" id="KW-0479">Metal-binding</keyword>
<dbReference type="SUPFAM" id="SSF48264">
    <property type="entry name" value="Cytochrome P450"/>
    <property type="match status" value="1"/>
</dbReference>
<dbReference type="PANTHER" id="PTHR24305:SF107">
    <property type="entry name" value="P450, PUTATIVE (EUROFUNG)-RELATED"/>
    <property type="match status" value="1"/>
</dbReference>
<feature type="domain" description="SnoaL-like" evidence="8">
    <location>
        <begin position="544"/>
        <end position="649"/>
    </location>
</feature>
<evidence type="ECO:0000256" key="6">
    <source>
        <dbReference type="ARBA" id="ARBA00023004"/>
    </source>
</evidence>
<dbReference type="PRINTS" id="PR00463">
    <property type="entry name" value="EP450I"/>
</dbReference>
<dbReference type="InterPro" id="IPR032710">
    <property type="entry name" value="NTF2-like_dom_sf"/>
</dbReference>
<evidence type="ECO:0000256" key="2">
    <source>
        <dbReference type="ARBA" id="ARBA00005179"/>
    </source>
</evidence>
<keyword evidence="5" id="KW-0560">Oxidoreductase</keyword>
<name>A0ABR2XNC2_9PEZI</name>
<accession>A0ABR2XNC2</accession>
<organism evidence="9 10">
    <name type="scientific">Seiridium cardinale</name>
    <dbReference type="NCBI Taxonomy" id="138064"/>
    <lineage>
        <taxon>Eukaryota</taxon>
        <taxon>Fungi</taxon>
        <taxon>Dikarya</taxon>
        <taxon>Ascomycota</taxon>
        <taxon>Pezizomycotina</taxon>
        <taxon>Sordariomycetes</taxon>
        <taxon>Xylariomycetidae</taxon>
        <taxon>Amphisphaeriales</taxon>
        <taxon>Sporocadaceae</taxon>
        <taxon>Seiridium</taxon>
    </lineage>
</organism>
<dbReference type="PANTHER" id="PTHR24305">
    <property type="entry name" value="CYTOCHROME P450"/>
    <property type="match status" value="1"/>
</dbReference>
<keyword evidence="6" id="KW-0408">Iron</keyword>
<evidence type="ECO:0000256" key="4">
    <source>
        <dbReference type="ARBA" id="ARBA00022723"/>
    </source>
</evidence>
<comment type="pathway">
    <text evidence="2">Secondary metabolite biosynthesis.</text>
</comment>
<evidence type="ECO:0000256" key="1">
    <source>
        <dbReference type="ARBA" id="ARBA00001971"/>
    </source>
</evidence>
<dbReference type="InterPro" id="IPR050121">
    <property type="entry name" value="Cytochrome_P450_monoxygenase"/>
</dbReference>
<dbReference type="SUPFAM" id="SSF54427">
    <property type="entry name" value="NTF2-like"/>
    <property type="match status" value="1"/>
</dbReference>
<dbReference type="Proteomes" id="UP001465668">
    <property type="component" value="Unassembled WGS sequence"/>
</dbReference>
<comment type="cofactor">
    <cofactor evidence="1">
        <name>heme</name>
        <dbReference type="ChEBI" id="CHEBI:30413"/>
    </cofactor>
</comment>
<dbReference type="InterPro" id="IPR001128">
    <property type="entry name" value="Cyt_P450"/>
</dbReference>
<evidence type="ECO:0000256" key="5">
    <source>
        <dbReference type="ARBA" id="ARBA00023002"/>
    </source>
</evidence>
<gene>
    <name evidence="9" type="ORF">SCAR479_08081</name>
</gene>
<dbReference type="Pfam" id="PF12680">
    <property type="entry name" value="SnoaL_2"/>
    <property type="match status" value="1"/>
</dbReference>
<proteinExistence type="predicted"/>
<evidence type="ECO:0000259" key="8">
    <source>
        <dbReference type="Pfam" id="PF12680"/>
    </source>
</evidence>
<dbReference type="InterPro" id="IPR002401">
    <property type="entry name" value="Cyt_P450_E_grp-I"/>
</dbReference>